<dbReference type="SUPFAM" id="SSF52266">
    <property type="entry name" value="SGNH hydrolase"/>
    <property type="match status" value="1"/>
</dbReference>
<dbReference type="CDD" id="cd01830">
    <property type="entry name" value="XynE_like"/>
    <property type="match status" value="1"/>
</dbReference>
<proteinExistence type="predicted"/>
<reference evidence="4" key="1">
    <citation type="submission" date="2016-10" db="EMBL/GenBank/DDBJ databases">
        <title>Frankia sp. NRRL B-16386 Genome sequencing.</title>
        <authorList>
            <person name="Ghodhbane-Gtari F."/>
            <person name="Swanson E."/>
            <person name="Gueddou A."/>
            <person name="Hezbri K."/>
            <person name="Ktari K."/>
            <person name="Nouioui I."/>
            <person name="Morris K."/>
            <person name="Simpson S."/>
            <person name="Abebe-Akele F."/>
            <person name="Thomas K."/>
            <person name="Gtari M."/>
            <person name="Tisa L.S."/>
        </authorList>
    </citation>
    <scope>NUCLEOTIDE SEQUENCE [LARGE SCALE GENOMIC DNA]</scope>
    <source>
        <strain evidence="4">NRRL B-16386</strain>
    </source>
</reference>
<dbReference type="Proteomes" id="UP000188929">
    <property type="component" value="Unassembled WGS sequence"/>
</dbReference>
<feature type="domain" description="SGNH hydrolase-type esterase" evidence="2">
    <location>
        <begin position="197"/>
        <end position="391"/>
    </location>
</feature>
<dbReference type="InterPro" id="IPR013830">
    <property type="entry name" value="SGNH_hydro"/>
</dbReference>
<accession>A0A1V2I7X3</accession>
<dbReference type="Pfam" id="PF13472">
    <property type="entry name" value="Lipase_GDSL_2"/>
    <property type="match status" value="1"/>
</dbReference>
<evidence type="ECO:0000259" key="2">
    <source>
        <dbReference type="Pfam" id="PF13472"/>
    </source>
</evidence>
<evidence type="ECO:0000313" key="4">
    <source>
        <dbReference type="Proteomes" id="UP000188929"/>
    </source>
</evidence>
<dbReference type="RefSeq" id="WP_076819021.1">
    <property type="nucleotide sequence ID" value="NZ_MOMC01000045.1"/>
</dbReference>
<keyword evidence="4" id="KW-1185">Reference proteome</keyword>
<dbReference type="InterPro" id="IPR036514">
    <property type="entry name" value="SGNH_hydro_sf"/>
</dbReference>
<dbReference type="STRING" id="1834516.BL253_21700"/>
<protein>
    <submittedName>
        <fullName evidence="3">G-D-S-L family lipolytic protein</fullName>
    </submittedName>
</protein>
<evidence type="ECO:0000256" key="1">
    <source>
        <dbReference type="SAM" id="MobiDB-lite"/>
    </source>
</evidence>
<dbReference type="OrthoDB" id="1828825at2"/>
<name>A0A1V2I7X3_9ACTN</name>
<dbReference type="AlphaFoldDB" id="A0A1V2I7X3"/>
<dbReference type="Gene3D" id="3.40.50.1110">
    <property type="entry name" value="SGNH hydrolase"/>
    <property type="match status" value="1"/>
</dbReference>
<comment type="caution">
    <text evidence="3">The sequence shown here is derived from an EMBL/GenBank/DDBJ whole genome shotgun (WGS) entry which is preliminary data.</text>
</comment>
<feature type="region of interest" description="Disordered" evidence="1">
    <location>
        <begin position="1"/>
        <end position="30"/>
    </location>
</feature>
<evidence type="ECO:0000313" key="3">
    <source>
        <dbReference type="EMBL" id="ONH27511.1"/>
    </source>
</evidence>
<sequence length="401" mass="41951">MSTTDPSRQKRRWTAAWTTSPQRPGAGFGPNWSEEGFAGQTIRQVVRLGIGGEALRIRLSNRYGALPLRVSGLVVAATVGGAAVKPSTSRELTVGGSTTFTVPAGSDLATDGVAFPVDALDSATVTAYLAEPSGPATYHAQALATTFRATGDHRADADDAAFTETSESWYYLGGVDVAAAHDDGIHGYGIHNDGIVVFGDSLTDGTGSTPDTNHRFPDQLSRRLVAAGTPRAVLNQGIGGNRVIVDSAWLGDRATTRFHRDVLAQPGVSTVVILAGINDIGISEMAQDSPFPVLAPYTEVSAEEVIAGHRDMARRARAAGLRTIGVTLLPIRGSAFSTPTSEAKRTAVNAWIRGPGEYDAVIDLALAMGDALDPTHDSGDHLHPNDAGYQAMADAIGLTLL</sequence>
<gene>
    <name evidence="3" type="ORF">BL253_21700</name>
</gene>
<dbReference type="PANTHER" id="PTHR43784">
    <property type="entry name" value="GDSL-LIKE LIPASE/ACYLHYDROLASE, PUTATIVE (AFU_ORTHOLOGUE AFUA_2G00820)-RELATED"/>
    <property type="match status" value="1"/>
</dbReference>
<organism evidence="3 4">
    <name type="scientific">Pseudofrankia asymbiotica</name>
    <dbReference type="NCBI Taxonomy" id="1834516"/>
    <lineage>
        <taxon>Bacteria</taxon>
        <taxon>Bacillati</taxon>
        <taxon>Actinomycetota</taxon>
        <taxon>Actinomycetes</taxon>
        <taxon>Frankiales</taxon>
        <taxon>Frankiaceae</taxon>
        <taxon>Pseudofrankia</taxon>
    </lineage>
</organism>
<dbReference type="PANTHER" id="PTHR43784:SF2">
    <property type="entry name" value="GDSL-LIKE LIPASE_ACYLHYDROLASE, PUTATIVE (AFU_ORTHOLOGUE AFUA_2G00820)-RELATED"/>
    <property type="match status" value="1"/>
</dbReference>
<dbReference type="EMBL" id="MOMC01000045">
    <property type="protein sequence ID" value="ONH27511.1"/>
    <property type="molecule type" value="Genomic_DNA"/>
</dbReference>
<dbReference type="InterPro" id="IPR053140">
    <property type="entry name" value="GDSL_Rv0518-like"/>
</dbReference>